<dbReference type="EMBL" id="CAFZ01001423">
    <property type="protein sequence ID" value="CCA77263.1"/>
    <property type="molecule type" value="Genomic_DNA"/>
</dbReference>
<dbReference type="HOGENOM" id="CLU_3143619_0_0_1"/>
<accession>G4U120</accession>
<organism evidence="1 2">
    <name type="scientific">Serendipita indica (strain DSM 11827)</name>
    <name type="common">Root endophyte fungus</name>
    <name type="synonym">Piriformospora indica</name>
    <dbReference type="NCBI Taxonomy" id="1109443"/>
    <lineage>
        <taxon>Eukaryota</taxon>
        <taxon>Fungi</taxon>
        <taxon>Dikarya</taxon>
        <taxon>Basidiomycota</taxon>
        <taxon>Agaricomycotina</taxon>
        <taxon>Agaricomycetes</taxon>
        <taxon>Sebacinales</taxon>
        <taxon>Serendipitaceae</taxon>
        <taxon>Serendipita</taxon>
    </lineage>
</organism>
<dbReference type="Proteomes" id="UP000007148">
    <property type="component" value="Unassembled WGS sequence"/>
</dbReference>
<evidence type="ECO:0000313" key="2">
    <source>
        <dbReference type="Proteomes" id="UP000007148"/>
    </source>
</evidence>
<reference evidence="1 2" key="1">
    <citation type="journal article" date="2011" name="PLoS Pathog.">
        <title>Endophytic Life Strategies Decoded by Genome and Transcriptome Analyses of the Mutualistic Root Symbiont Piriformospora indica.</title>
        <authorList>
            <person name="Zuccaro A."/>
            <person name="Lahrmann U."/>
            <person name="Guldener U."/>
            <person name="Langen G."/>
            <person name="Pfiffi S."/>
            <person name="Biedenkopf D."/>
            <person name="Wong P."/>
            <person name="Samans B."/>
            <person name="Grimm C."/>
            <person name="Basiewicz M."/>
            <person name="Murat C."/>
            <person name="Martin F."/>
            <person name="Kogel K.H."/>
        </authorList>
    </citation>
    <scope>NUCLEOTIDE SEQUENCE [LARGE SCALE GENOMIC DNA]</scope>
    <source>
        <strain evidence="1 2">DSM 11827</strain>
    </source>
</reference>
<protein>
    <submittedName>
        <fullName evidence="1">Uncharacterized protein</fullName>
    </submittedName>
</protein>
<evidence type="ECO:0000313" key="1">
    <source>
        <dbReference type="EMBL" id="CCA77263.1"/>
    </source>
</evidence>
<comment type="caution">
    <text evidence="1">The sequence shown here is derived from an EMBL/GenBank/DDBJ whole genome shotgun (WGS) entry which is preliminary data.</text>
</comment>
<gene>
    <name evidence="1" type="ORF">PIIN_11241</name>
</gene>
<dbReference type="AlphaFoldDB" id="G4U120"/>
<proteinExistence type="predicted"/>
<dbReference type="InParanoid" id="G4U120"/>
<name>G4U120_SERID</name>
<keyword evidence="2" id="KW-1185">Reference proteome</keyword>
<sequence length="49" mass="5528">MSSRGEKSPSTVHISSKEKIGYHFLDKAVYMIPSSIMMSNREPSTKLLQ</sequence>